<dbReference type="InterPro" id="IPR027417">
    <property type="entry name" value="P-loop_NTPase"/>
</dbReference>
<dbReference type="CDD" id="cd00086">
    <property type="entry name" value="homeodomain"/>
    <property type="match status" value="1"/>
</dbReference>
<dbReference type="NCBIfam" id="TIGR00231">
    <property type="entry name" value="small_GTP"/>
    <property type="match status" value="1"/>
</dbReference>
<dbReference type="Gene3D" id="6.10.140.1710">
    <property type="match status" value="1"/>
</dbReference>
<evidence type="ECO:0000256" key="7">
    <source>
        <dbReference type="ARBA" id="ARBA00023134"/>
    </source>
</evidence>
<dbReference type="SMART" id="SM00175">
    <property type="entry name" value="RAB"/>
    <property type="match status" value="1"/>
</dbReference>
<dbReference type="InterPro" id="IPR001806">
    <property type="entry name" value="Small_GTPase"/>
</dbReference>
<keyword evidence="5" id="KW-0653">Protein transport</keyword>
<comment type="similarity">
    <text evidence="2">Belongs to the small GTPase superfamily. Ran family.</text>
</comment>
<proteinExistence type="inferred from homology"/>
<keyword evidence="9 10" id="KW-0539">Nucleus</keyword>
<evidence type="ECO:0000256" key="2">
    <source>
        <dbReference type="ARBA" id="ARBA00008028"/>
    </source>
</evidence>
<dbReference type="InterPro" id="IPR017970">
    <property type="entry name" value="Homeobox_CS"/>
</dbReference>
<sequence>MGLTLRMDNLHAPTVPSGPASFPTSKEDYTKLTYLELQAQKIQMETEMQALSAVLDSHGSNMTTPLTTRDGFPRADIDVAQVRTTRARIIHLRNDYKDLMAVVTRHLDEYFARPGSEDDTAQDVPTTVPRVTAQTTDRPFARVDSVTGGSPAEQAGLKTGDEIVNFGHVNHSNHDSLKKVGECTTFVKRHLTGEFEKKYMATLGVEVHPLGFSTNFGNIQFDVWDTAGQEKFGGLRDGYYINGQCGIIMFDVTSRITYKNVPNWHRDLVRVCENIPIVLCGNKVDVKERKVKAKTITFHRKKNLQYYDISAKSNYNFEKPFLWLARKLVGNPALDFVAAPALAPPTAQVDEKLLAEYKKEMDEAAAMPLPGEQSDDDLNLSYRSPLLHCFVTRHSRPTTRARVKVSFMPPPYDATRAGTFPPRSTDIDIMTPMEQSPSYSPSASDRVSPDNSQSEIPPATSQAQVQVEAPLDAATSATDEKHPKGKRKRTATKDKTILEEAYQTNPKPDKTARHDIVQRVSLTEKEVQIWFQNRRQNDRRKSRPLSPQEIAALRYGGMQVLSSDPVTSSSLVEAETAQGNDSFSTPSRPIDPGPTSSQNRSFIQSFVDKVKESSTSSVSRGDGIAARSSSPYNDAEALRDSQDLQTISTPLPATMGYLANRWNLSNSFPSMSCSNHVAETPRQAPFRFSLPPSTISKTPVLPTPQSQSHVRISLSLEGKAELVANDESLPQSSPLSSLPTSLPRLLQGRPRSLHRSQSAAAHVTLPPISALTQSISANLGRGRSRDAQVWELCCDSDQRDELTTQAENESSGSAVAAISLLRSTSGILQSNSAKRNAPPLRNHSGISNKKPRLSRALSGSAVASSISSHEDHGQKSGMESKGPIMSLFISSASGGDSDKENWSPDGDGVPPTIPREHPNPTPLSPCQTRKALPLEAPYLTHPRRQVRGLREQTSPRMLGNSRANTAPLFRRRKELSKDLEVFEDHEGLPMLRPDREVETFMRGEVSPGKKGDMDCIAGLLSLSQGNWR</sequence>
<evidence type="ECO:0000256" key="4">
    <source>
        <dbReference type="ARBA" id="ARBA00022741"/>
    </source>
</evidence>
<protein>
    <recommendedName>
        <fullName evidence="13">Homeobox domain-containing protein</fullName>
    </recommendedName>
</protein>
<dbReference type="InterPro" id="IPR005225">
    <property type="entry name" value="Small_GTP-bd"/>
</dbReference>
<dbReference type="Pfam" id="PF00071">
    <property type="entry name" value="Ras"/>
    <property type="match status" value="1"/>
</dbReference>
<feature type="region of interest" description="Disordered" evidence="12">
    <location>
        <begin position="1"/>
        <end position="24"/>
    </location>
</feature>
<dbReference type="PRINTS" id="PR00627">
    <property type="entry name" value="GTPRANTC4"/>
</dbReference>
<dbReference type="GO" id="GO:0005737">
    <property type="term" value="C:cytoplasm"/>
    <property type="evidence" value="ECO:0007669"/>
    <property type="project" value="TreeGrafter"/>
</dbReference>
<gene>
    <name evidence="14" type="ORF">BN1708_008570</name>
</gene>
<dbReference type="EMBL" id="CVQH01027083">
    <property type="protein sequence ID" value="CRK41764.1"/>
    <property type="molecule type" value="Genomic_DNA"/>
</dbReference>
<dbReference type="PROSITE" id="PS51419">
    <property type="entry name" value="RAB"/>
    <property type="match status" value="1"/>
</dbReference>
<evidence type="ECO:0000256" key="6">
    <source>
        <dbReference type="ARBA" id="ARBA00023125"/>
    </source>
</evidence>
<feature type="region of interest" description="Disordered" evidence="12">
    <location>
        <begin position="613"/>
        <end position="644"/>
    </location>
</feature>
<evidence type="ECO:0000256" key="9">
    <source>
        <dbReference type="ARBA" id="ARBA00023242"/>
    </source>
</evidence>
<evidence type="ECO:0000256" key="5">
    <source>
        <dbReference type="ARBA" id="ARBA00022927"/>
    </source>
</evidence>
<accession>A0A0G4N611</accession>
<reference evidence="14 15" key="1">
    <citation type="submission" date="2015-05" db="EMBL/GenBank/DDBJ databases">
        <authorList>
            <person name="Wang D.B."/>
            <person name="Wang M."/>
        </authorList>
    </citation>
    <scope>NUCLEOTIDE SEQUENCE [LARGE SCALE GENOMIC DNA]</scope>
    <source>
        <strain evidence="14">VL1</strain>
    </source>
</reference>
<feature type="compositionally biased region" description="Low complexity" evidence="12">
    <location>
        <begin position="856"/>
        <end position="867"/>
    </location>
</feature>
<dbReference type="CDD" id="cd00877">
    <property type="entry name" value="Ran"/>
    <property type="match status" value="1"/>
</dbReference>
<dbReference type="SMART" id="SM00389">
    <property type="entry name" value="HOX"/>
    <property type="match status" value="1"/>
</dbReference>
<dbReference type="SMART" id="SM00174">
    <property type="entry name" value="RHO"/>
    <property type="match status" value="1"/>
</dbReference>
<dbReference type="PROSITE" id="PS00027">
    <property type="entry name" value="HOMEOBOX_1"/>
    <property type="match status" value="1"/>
</dbReference>
<evidence type="ECO:0000256" key="8">
    <source>
        <dbReference type="ARBA" id="ARBA00023155"/>
    </source>
</evidence>
<dbReference type="AlphaFoldDB" id="A0A0G4N611"/>
<dbReference type="GO" id="GO:0006606">
    <property type="term" value="P:protein import into nucleus"/>
    <property type="evidence" value="ECO:0007669"/>
    <property type="project" value="TreeGrafter"/>
</dbReference>
<keyword evidence="4" id="KW-0547">Nucleotide-binding</keyword>
<dbReference type="Pfam" id="PF18265">
    <property type="entry name" value="Nas2_N"/>
    <property type="match status" value="1"/>
</dbReference>
<dbReference type="GO" id="GO:0000054">
    <property type="term" value="P:ribosomal subunit export from nucleus"/>
    <property type="evidence" value="ECO:0007669"/>
    <property type="project" value="TreeGrafter"/>
</dbReference>
<dbReference type="Gene3D" id="3.40.50.300">
    <property type="entry name" value="P-loop containing nucleotide triphosphate hydrolases"/>
    <property type="match status" value="1"/>
</dbReference>
<dbReference type="Pfam" id="PF00046">
    <property type="entry name" value="Homeodomain"/>
    <property type="match status" value="1"/>
</dbReference>
<evidence type="ECO:0000313" key="14">
    <source>
        <dbReference type="EMBL" id="CRK41764.1"/>
    </source>
</evidence>
<dbReference type="InterPro" id="IPR001356">
    <property type="entry name" value="HD"/>
</dbReference>
<dbReference type="Gene3D" id="2.30.42.10">
    <property type="match status" value="1"/>
</dbReference>
<dbReference type="Proteomes" id="UP000044602">
    <property type="component" value="Unassembled WGS sequence"/>
</dbReference>
<name>A0A0G4N611_VERLO</name>
<comment type="subcellular location">
    <subcellularLocation>
        <location evidence="1 10 11">Nucleus</location>
    </subcellularLocation>
</comment>
<dbReference type="FunFam" id="3.40.50.300:FF:000369">
    <property type="entry name" value="GTP-binding nuclear protein"/>
    <property type="match status" value="1"/>
</dbReference>
<organism evidence="14 15">
    <name type="scientific">Verticillium longisporum</name>
    <name type="common">Verticillium dahliae var. longisporum</name>
    <dbReference type="NCBI Taxonomy" id="100787"/>
    <lineage>
        <taxon>Eukaryota</taxon>
        <taxon>Fungi</taxon>
        <taxon>Dikarya</taxon>
        <taxon>Ascomycota</taxon>
        <taxon>Pezizomycotina</taxon>
        <taxon>Sordariomycetes</taxon>
        <taxon>Hypocreomycetidae</taxon>
        <taxon>Glomerellales</taxon>
        <taxon>Plectosphaerellaceae</taxon>
        <taxon>Verticillium</taxon>
    </lineage>
</organism>
<feature type="compositionally biased region" description="Polar residues" evidence="12">
    <location>
        <begin position="562"/>
        <end position="587"/>
    </location>
</feature>
<feature type="domain" description="Homeobox" evidence="13">
    <location>
        <begin position="481"/>
        <end position="541"/>
    </location>
</feature>
<keyword evidence="6 10" id="KW-0238">DNA-binding</keyword>
<keyword evidence="7" id="KW-0342">GTP-binding</keyword>
<dbReference type="SUPFAM" id="SSF50156">
    <property type="entry name" value="PDZ domain-like"/>
    <property type="match status" value="1"/>
</dbReference>
<feature type="compositionally biased region" description="Polar residues" evidence="12">
    <location>
        <begin position="433"/>
        <end position="465"/>
    </location>
</feature>
<evidence type="ECO:0000256" key="3">
    <source>
        <dbReference type="ARBA" id="ARBA00022448"/>
    </source>
</evidence>
<dbReference type="InterPro" id="IPR040815">
    <property type="entry name" value="Nas2_N"/>
</dbReference>
<feature type="region of interest" description="Disordered" evidence="12">
    <location>
        <begin position="410"/>
        <end position="495"/>
    </location>
</feature>
<dbReference type="PANTHER" id="PTHR24071">
    <property type="entry name" value="RAN GTPASE"/>
    <property type="match status" value="1"/>
</dbReference>
<keyword evidence="15" id="KW-1185">Reference proteome</keyword>
<dbReference type="InterPro" id="IPR036034">
    <property type="entry name" value="PDZ_sf"/>
</dbReference>
<evidence type="ECO:0000256" key="12">
    <source>
        <dbReference type="SAM" id="MobiDB-lite"/>
    </source>
</evidence>
<feature type="DNA-binding region" description="Homeobox" evidence="10">
    <location>
        <begin position="483"/>
        <end position="542"/>
    </location>
</feature>
<dbReference type="STRING" id="100787.A0A0G4N611"/>
<dbReference type="GO" id="GO:0005525">
    <property type="term" value="F:GTP binding"/>
    <property type="evidence" value="ECO:0007669"/>
    <property type="project" value="UniProtKB-KW"/>
</dbReference>
<keyword evidence="3" id="KW-0813">Transport</keyword>
<dbReference type="Gene3D" id="1.10.10.60">
    <property type="entry name" value="Homeodomain-like"/>
    <property type="match status" value="1"/>
</dbReference>
<dbReference type="GO" id="GO:0003677">
    <property type="term" value="F:DNA binding"/>
    <property type="evidence" value="ECO:0007669"/>
    <property type="project" value="UniProtKB-UniRule"/>
</dbReference>
<dbReference type="SUPFAM" id="SSF52540">
    <property type="entry name" value="P-loop containing nucleoside triphosphate hydrolases"/>
    <property type="match status" value="1"/>
</dbReference>
<feature type="region of interest" description="Disordered" evidence="12">
    <location>
        <begin position="562"/>
        <end position="599"/>
    </location>
</feature>
<evidence type="ECO:0000256" key="10">
    <source>
        <dbReference type="PROSITE-ProRule" id="PRU00108"/>
    </source>
</evidence>
<evidence type="ECO:0000256" key="11">
    <source>
        <dbReference type="RuleBase" id="RU000682"/>
    </source>
</evidence>
<dbReference type="SMART" id="SM00173">
    <property type="entry name" value="RAS"/>
    <property type="match status" value="1"/>
</dbReference>
<evidence type="ECO:0000259" key="13">
    <source>
        <dbReference type="PROSITE" id="PS50071"/>
    </source>
</evidence>
<dbReference type="GO" id="GO:0005634">
    <property type="term" value="C:nucleus"/>
    <property type="evidence" value="ECO:0007669"/>
    <property type="project" value="UniProtKB-SubCell"/>
</dbReference>
<dbReference type="PROSITE" id="PS51418">
    <property type="entry name" value="RAN"/>
    <property type="match status" value="1"/>
</dbReference>
<dbReference type="PROSITE" id="PS50071">
    <property type="entry name" value="HOMEOBOX_2"/>
    <property type="match status" value="1"/>
</dbReference>
<dbReference type="InterPro" id="IPR002041">
    <property type="entry name" value="Ran_GTPase"/>
</dbReference>
<dbReference type="GO" id="GO:0000981">
    <property type="term" value="F:DNA-binding transcription factor activity, RNA polymerase II-specific"/>
    <property type="evidence" value="ECO:0007669"/>
    <property type="project" value="InterPro"/>
</dbReference>
<dbReference type="PANTHER" id="PTHR24071:SF0">
    <property type="entry name" value="GTP-BINDING NUCLEAR PROTEIN RAN"/>
    <property type="match status" value="1"/>
</dbReference>
<keyword evidence="8 10" id="KW-0371">Homeobox</keyword>
<feature type="region of interest" description="Disordered" evidence="12">
    <location>
        <begin position="829"/>
        <end position="969"/>
    </location>
</feature>
<dbReference type="SMART" id="SM00176">
    <property type="entry name" value="RAN"/>
    <property type="match status" value="1"/>
</dbReference>
<evidence type="ECO:0000313" key="15">
    <source>
        <dbReference type="Proteomes" id="UP000044602"/>
    </source>
</evidence>
<evidence type="ECO:0000256" key="1">
    <source>
        <dbReference type="ARBA" id="ARBA00004123"/>
    </source>
</evidence>
<dbReference type="SUPFAM" id="SSF46689">
    <property type="entry name" value="Homeodomain-like"/>
    <property type="match status" value="1"/>
</dbReference>
<dbReference type="InterPro" id="IPR009057">
    <property type="entry name" value="Homeodomain-like_sf"/>
</dbReference>
<dbReference type="GO" id="GO:0003924">
    <property type="term" value="F:GTPase activity"/>
    <property type="evidence" value="ECO:0007669"/>
    <property type="project" value="InterPro"/>
</dbReference>